<dbReference type="HOGENOM" id="CLU_2099358_0_0_1"/>
<feature type="chain" id="PRO_5002817131" description="Invertebrate defensins family profile domain-containing protein" evidence="2">
    <location>
        <begin position="25"/>
        <end position="128"/>
    </location>
</feature>
<feature type="region of interest" description="Disordered" evidence="1">
    <location>
        <begin position="29"/>
        <end position="56"/>
    </location>
</feature>
<dbReference type="PhylomeDB" id="B4M2E5"/>
<evidence type="ECO:0000256" key="2">
    <source>
        <dbReference type="SAM" id="SignalP"/>
    </source>
</evidence>
<keyword evidence="4" id="KW-1185">Reference proteome</keyword>
<dbReference type="KEGG" id="dvi:6631374"/>
<proteinExistence type="predicted"/>
<organism evidence="3 4">
    <name type="scientific">Drosophila virilis</name>
    <name type="common">Fruit fly</name>
    <dbReference type="NCBI Taxonomy" id="7244"/>
    <lineage>
        <taxon>Eukaryota</taxon>
        <taxon>Metazoa</taxon>
        <taxon>Ecdysozoa</taxon>
        <taxon>Arthropoda</taxon>
        <taxon>Hexapoda</taxon>
        <taxon>Insecta</taxon>
        <taxon>Pterygota</taxon>
        <taxon>Neoptera</taxon>
        <taxon>Endopterygota</taxon>
        <taxon>Diptera</taxon>
        <taxon>Brachycera</taxon>
        <taxon>Muscomorpha</taxon>
        <taxon>Ephydroidea</taxon>
        <taxon>Drosophilidae</taxon>
        <taxon>Drosophila</taxon>
    </lineage>
</organism>
<dbReference type="Proteomes" id="UP000008792">
    <property type="component" value="Unassembled WGS sequence"/>
</dbReference>
<dbReference type="InParanoid" id="B4M2E5"/>
<dbReference type="AlphaFoldDB" id="B4M2E5"/>
<dbReference type="OMA" id="KCHQYCK"/>
<evidence type="ECO:0008006" key="5">
    <source>
        <dbReference type="Google" id="ProtNLM"/>
    </source>
</evidence>
<reference evidence="3 4" key="1">
    <citation type="journal article" date="2007" name="Nature">
        <title>Evolution of genes and genomes on the Drosophila phylogeny.</title>
        <authorList>
            <consortium name="Drosophila 12 Genomes Consortium"/>
            <person name="Clark A.G."/>
            <person name="Eisen M.B."/>
            <person name="Smith D.R."/>
            <person name="Bergman C.M."/>
            <person name="Oliver B."/>
            <person name="Markow T.A."/>
            <person name="Kaufman T.C."/>
            <person name="Kellis M."/>
            <person name="Gelbart W."/>
            <person name="Iyer V.N."/>
            <person name="Pollard D.A."/>
            <person name="Sackton T.B."/>
            <person name="Larracuente A.M."/>
            <person name="Singh N.D."/>
            <person name="Abad J.P."/>
            <person name="Abt D.N."/>
            <person name="Adryan B."/>
            <person name="Aguade M."/>
            <person name="Akashi H."/>
            <person name="Anderson W.W."/>
            <person name="Aquadro C.F."/>
            <person name="Ardell D.H."/>
            <person name="Arguello R."/>
            <person name="Artieri C.G."/>
            <person name="Barbash D.A."/>
            <person name="Barker D."/>
            <person name="Barsanti P."/>
            <person name="Batterham P."/>
            <person name="Batzoglou S."/>
            <person name="Begun D."/>
            <person name="Bhutkar A."/>
            <person name="Blanco E."/>
            <person name="Bosak S.A."/>
            <person name="Bradley R.K."/>
            <person name="Brand A.D."/>
            <person name="Brent M.R."/>
            <person name="Brooks A.N."/>
            <person name="Brown R.H."/>
            <person name="Butlin R.K."/>
            <person name="Caggese C."/>
            <person name="Calvi B.R."/>
            <person name="Bernardo de Carvalho A."/>
            <person name="Caspi A."/>
            <person name="Castrezana S."/>
            <person name="Celniker S.E."/>
            <person name="Chang J.L."/>
            <person name="Chapple C."/>
            <person name="Chatterji S."/>
            <person name="Chinwalla A."/>
            <person name="Civetta A."/>
            <person name="Clifton S.W."/>
            <person name="Comeron J.M."/>
            <person name="Costello J.C."/>
            <person name="Coyne J.A."/>
            <person name="Daub J."/>
            <person name="David R.G."/>
            <person name="Delcher A.L."/>
            <person name="Delehaunty K."/>
            <person name="Do C.B."/>
            <person name="Ebling H."/>
            <person name="Edwards K."/>
            <person name="Eickbush T."/>
            <person name="Evans J.D."/>
            <person name="Filipski A."/>
            <person name="Findeiss S."/>
            <person name="Freyhult E."/>
            <person name="Fulton L."/>
            <person name="Fulton R."/>
            <person name="Garcia A.C."/>
            <person name="Gardiner A."/>
            <person name="Garfield D.A."/>
            <person name="Garvin B.E."/>
            <person name="Gibson G."/>
            <person name="Gilbert D."/>
            <person name="Gnerre S."/>
            <person name="Godfrey J."/>
            <person name="Good R."/>
            <person name="Gotea V."/>
            <person name="Gravely B."/>
            <person name="Greenberg A.J."/>
            <person name="Griffiths-Jones S."/>
            <person name="Gross S."/>
            <person name="Guigo R."/>
            <person name="Gustafson E.A."/>
            <person name="Haerty W."/>
            <person name="Hahn M.W."/>
            <person name="Halligan D.L."/>
            <person name="Halpern A.L."/>
            <person name="Halter G.M."/>
            <person name="Han M.V."/>
            <person name="Heger A."/>
            <person name="Hillier L."/>
            <person name="Hinrichs A.S."/>
            <person name="Holmes I."/>
            <person name="Hoskins R.A."/>
            <person name="Hubisz M.J."/>
            <person name="Hultmark D."/>
            <person name="Huntley M.A."/>
            <person name="Jaffe D.B."/>
            <person name="Jagadeeshan S."/>
            <person name="Jeck W.R."/>
            <person name="Johnson J."/>
            <person name="Jones C.D."/>
            <person name="Jordan W.C."/>
            <person name="Karpen G.H."/>
            <person name="Kataoka E."/>
            <person name="Keightley P.D."/>
            <person name="Kheradpour P."/>
            <person name="Kirkness E.F."/>
            <person name="Koerich L.B."/>
            <person name="Kristiansen K."/>
            <person name="Kudrna D."/>
            <person name="Kulathinal R.J."/>
            <person name="Kumar S."/>
            <person name="Kwok R."/>
            <person name="Lander E."/>
            <person name="Langley C.H."/>
            <person name="Lapoint R."/>
            <person name="Lazzaro B.P."/>
            <person name="Lee S.J."/>
            <person name="Levesque L."/>
            <person name="Li R."/>
            <person name="Lin C.F."/>
            <person name="Lin M.F."/>
            <person name="Lindblad-Toh K."/>
            <person name="Llopart A."/>
            <person name="Long M."/>
            <person name="Low L."/>
            <person name="Lozovsky E."/>
            <person name="Lu J."/>
            <person name="Luo M."/>
            <person name="Machado C.A."/>
            <person name="Makalowski W."/>
            <person name="Marzo M."/>
            <person name="Matsuda M."/>
            <person name="Matzkin L."/>
            <person name="McAllister B."/>
            <person name="McBride C.S."/>
            <person name="McKernan B."/>
            <person name="McKernan K."/>
            <person name="Mendez-Lago M."/>
            <person name="Minx P."/>
            <person name="Mollenhauer M.U."/>
            <person name="Montooth K."/>
            <person name="Mount S.M."/>
            <person name="Mu X."/>
            <person name="Myers E."/>
            <person name="Negre B."/>
            <person name="Newfeld S."/>
            <person name="Nielsen R."/>
            <person name="Noor M.A."/>
            <person name="O'Grady P."/>
            <person name="Pachter L."/>
            <person name="Papaceit M."/>
            <person name="Parisi M.J."/>
            <person name="Parisi M."/>
            <person name="Parts L."/>
            <person name="Pedersen J.S."/>
            <person name="Pesole G."/>
            <person name="Phillippy A.M."/>
            <person name="Ponting C.P."/>
            <person name="Pop M."/>
            <person name="Porcelli D."/>
            <person name="Powell J.R."/>
            <person name="Prohaska S."/>
            <person name="Pruitt K."/>
            <person name="Puig M."/>
            <person name="Quesneville H."/>
            <person name="Ram K.R."/>
            <person name="Rand D."/>
            <person name="Rasmussen M.D."/>
            <person name="Reed L.K."/>
            <person name="Reenan R."/>
            <person name="Reily A."/>
            <person name="Remington K.A."/>
            <person name="Rieger T.T."/>
            <person name="Ritchie M.G."/>
            <person name="Robin C."/>
            <person name="Rogers Y.H."/>
            <person name="Rohde C."/>
            <person name="Rozas J."/>
            <person name="Rubenfield M.J."/>
            <person name="Ruiz A."/>
            <person name="Russo S."/>
            <person name="Salzberg S.L."/>
            <person name="Sanchez-Gracia A."/>
            <person name="Saranga D.J."/>
            <person name="Sato H."/>
            <person name="Schaeffer S.W."/>
            <person name="Schatz M.C."/>
            <person name="Schlenke T."/>
            <person name="Schwartz R."/>
            <person name="Segarra C."/>
            <person name="Singh R.S."/>
            <person name="Sirot L."/>
            <person name="Sirota M."/>
            <person name="Sisneros N.B."/>
            <person name="Smith C.D."/>
            <person name="Smith T.F."/>
            <person name="Spieth J."/>
            <person name="Stage D.E."/>
            <person name="Stark A."/>
            <person name="Stephan W."/>
            <person name="Strausberg R.L."/>
            <person name="Strempel S."/>
            <person name="Sturgill D."/>
            <person name="Sutton G."/>
            <person name="Sutton G.G."/>
            <person name="Tao W."/>
            <person name="Teichmann S."/>
            <person name="Tobari Y.N."/>
            <person name="Tomimura Y."/>
            <person name="Tsolas J.M."/>
            <person name="Valente V.L."/>
            <person name="Venter E."/>
            <person name="Venter J.C."/>
            <person name="Vicario S."/>
            <person name="Vieira F.G."/>
            <person name="Vilella A.J."/>
            <person name="Villasante A."/>
            <person name="Walenz B."/>
            <person name="Wang J."/>
            <person name="Wasserman M."/>
            <person name="Watts T."/>
            <person name="Wilson D."/>
            <person name="Wilson R.K."/>
            <person name="Wing R.A."/>
            <person name="Wolfner M.F."/>
            <person name="Wong A."/>
            <person name="Wong G.K."/>
            <person name="Wu C.I."/>
            <person name="Wu G."/>
            <person name="Yamamoto D."/>
            <person name="Yang H.P."/>
            <person name="Yang S.P."/>
            <person name="Yorke J.A."/>
            <person name="Yoshida K."/>
            <person name="Zdobnov E."/>
            <person name="Zhang P."/>
            <person name="Zhang Y."/>
            <person name="Zimin A.V."/>
            <person name="Baldwin J."/>
            <person name="Abdouelleil A."/>
            <person name="Abdulkadir J."/>
            <person name="Abebe A."/>
            <person name="Abera B."/>
            <person name="Abreu J."/>
            <person name="Acer S.C."/>
            <person name="Aftuck L."/>
            <person name="Alexander A."/>
            <person name="An P."/>
            <person name="Anderson E."/>
            <person name="Anderson S."/>
            <person name="Arachi H."/>
            <person name="Azer M."/>
            <person name="Bachantsang P."/>
            <person name="Barry A."/>
            <person name="Bayul T."/>
            <person name="Berlin A."/>
            <person name="Bessette D."/>
            <person name="Bloom T."/>
            <person name="Blye J."/>
            <person name="Boguslavskiy L."/>
            <person name="Bonnet C."/>
            <person name="Boukhgalter B."/>
            <person name="Bourzgui I."/>
            <person name="Brown A."/>
            <person name="Cahill P."/>
            <person name="Channer S."/>
            <person name="Cheshatsang Y."/>
            <person name="Chuda L."/>
            <person name="Citroen M."/>
            <person name="Collymore A."/>
            <person name="Cooke P."/>
            <person name="Costello M."/>
            <person name="D'Aco K."/>
            <person name="Daza R."/>
            <person name="De Haan G."/>
            <person name="DeGray S."/>
            <person name="DeMaso C."/>
            <person name="Dhargay N."/>
            <person name="Dooley K."/>
            <person name="Dooley E."/>
            <person name="Doricent M."/>
            <person name="Dorje P."/>
            <person name="Dorjee K."/>
            <person name="Dupes A."/>
            <person name="Elong R."/>
            <person name="Falk J."/>
            <person name="Farina A."/>
            <person name="Faro S."/>
            <person name="Ferguson D."/>
            <person name="Fisher S."/>
            <person name="Foley C.D."/>
            <person name="Franke A."/>
            <person name="Friedrich D."/>
            <person name="Gadbois L."/>
            <person name="Gearin G."/>
            <person name="Gearin C.R."/>
            <person name="Giannoukos G."/>
            <person name="Goode T."/>
            <person name="Graham J."/>
            <person name="Grandbois E."/>
            <person name="Grewal S."/>
            <person name="Gyaltsen K."/>
            <person name="Hafez N."/>
            <person name="Hagos B."/>
            <person name="Hall J."/>
            <person name="Henson C."/>
            <person name="Hollinger A."/>
            <person name="Honan T."/>
            <person name="Huard M.D."/>
            <person name="Hughes L."/>
            <person name="Hurhula B."/>
            <person name="Husby M.E."/>
            <person name="Kamat A."/>
            <person name="Kanga B."/>
            <person name="Kashin S."/>
            <person name="Khazanovich D."/>
            <person name="Kisner P."/>
            <person name="Lance K."/>
            <person name="Lara M."/>
            <person name="Lee W."/>
            <person name="Lennon N."/>
            <person name="Letendre F."/>
            <person name="LeVine R."/>
            <person name="Lipovsky A."/>
            <person name="Liu X."/>
            <person name="Liu J."/>
            <person name="Liu S."/>
            <person name="Lokyitsang T."/>
            <person name="Lokyitsang Y."/>
            <person name="Lubonja R."/>
            <person name="Lui A."/>
            <person name="MacDonald P."/>
            <person name="Magnisalis V."/>
            <person name="Maru K."/>
            <person name="Matthews C."/>
            <person name="McCusker W."/>
            <person name="McDonough S."/>
            <person name="Mehta T."/>
            <person name="Meldrim J."/>
            <person name="Meneus L."/>
            <person name="Mihai O."/>
            <person name="Mihalev A."/>
            <person name="Mihova T."/>
            <person name="Mittelman R."/>
            <person name="Mlenga V."/>
            <person name="Montmayeur A."/>
            <person name="Mulrain L."/>
            <person name="Navidi A."/>
            <person name="Naylor J."/>
            <person name="Negash T."/>
            <person name="Nguyen T."/>
            <person name="Nguyen N."/>
            <person name="Nicol R."/>
            <person name="Norbu C."/>
            <person name="Norbu N."/>
            <person name="Novod N."/>
            <person name="O'Neill B."/>
            <person name="Osman S."/>
            <person name="Markiewicz E."/>
            <person name="Oyono O.L."/>
            <person name="Patti C."/>
            <person name="Phunkhang P."/>
            <person name="Pierre F."/>
            <person name="Priest M."/>
            <person name="Raghuraman S."/>
            <person name="Rege F."/>
            <person name="Reyes R."/>
            <person name="Rise C."/>
            <person name="Rogov P."/>
            <person name="Ross K."/>
            <person name="Ryan E."/>
            <person name="Settipalli S."/>
            <person name="Shea T."/>
            <person name="Sherpa N."/>
            <person name="Shi L."/>
            <person name="Shih D."/>
            <person name="Sparrow T."/>
            <person name="Spaulding J."/>
            <person name="Stalker J."/>
            <person name="Stange-Thomann N."/>
            <person name="Stavropoulos S."/>
            <person name="Stone C."/>
            <person name="Strader C."/>
            <person name="Tesfaye S."/>
            <person name="Thomson T."/>
            <person name="Thoulutsang Y."/>
            <person name="Thoulutsang D."/>
            <person name="Topham K."/>
            <person name="Topping I."/>
            <person name="Tsamla T."/>
            <person name="Vassiliev H."/>
            <person name="Vo A."/>
            <person name="Wangchuk T."/>
            <person name="Wangdi T."/>
            <person name="Weiand M."/>
            <person name="Wilkinson J."/>
            <person name="Wilson A."/>
            <person name="Yadav S."/>
            <person name="Young G."/>
            <person name="Yu Q."/>
            <person name="Zembek L."/>
            <person name="Zhong D."/>
            <person name="Zimmer A."/>
            <person name="Zwirko Z."/>
            <person name="Jaffe D.B."/>
            <person name="Alvarez P."/>
            <person name="Brockman W."/>
            <person name="Butler J."/>
            <person name="Chin C."/>
            <person name="Gnerre S."/>
            <person name="Grabherr M."/>
            <person name="Kleber M."/>
            <person name="Mauceli E."/>
            <person name="MacCallum I."/>
        </authorList>
    </citation>
    <scope>NUCLEOTIDE SEQUENCE [LARGE SCALE GENOMIC DNA]</scope>
    <source>
        <strain evidence="4">Tucson 15010-1051.87</strain>
    </source>
</reference>
<evidence type="ECO:0000313" key="4">
    <source>
        <dbReference type="Proteomes" id="UP000008792"/>
    </source>
</evidence>
<accession>B4M2E5</accession>
<dbReference type="STRING" id="7244.B4M2E5"/>
<feature type="compositionally biased region" description="Acidic residues" evidence="1">
    <location>
        <begin position="45"/>
        <end position="56"/>
    </location>
</feature>
<sequence>MKLLPILMLCLGLSLCVWPSGGQAWRLQQRREASAAPEPVPSTELDADNFDNDVSDESELPEKFVSDATTTMKPLGIVSIKSRAIAMDRALCQEQSRYHPHYPKCHQYCKKLEHWIGQCWRESCHCIS</sequence>
<evidence type="ECO:0000256" key="1">
    <source>
        <dbReference type="SAM" id="MobiDB-lite"/>
    </source>
</evidence>
<dbReference type="eggNOG" id="ENOG502T97H">
    <property type="taxonomic scope" value="Eukaryota"/>
</dbReference>
<dbReference type="OrthoDB" id="8040481at2759"/>
<name>B4M2E5_DROVI</name>
<gene>
    <name evidence="3" type="primary">Dvir\GJ18669</name>
    <name evidence="3" type="ORF">Dvir_GJ18669</name>
</gene>
<evidence type="ECO:0000313" key="3">
    <source>
        <dbReference type="EMBL" id="EDW65849.1"/>
    </source>
</evidence>
<feature type="signal peptide" evidence="2">
    <location>
        <begin position="1"/>
        <end position="24"/>
    </location>
</feature>
<protein>
    <recommendedName>
        <fullName evidence="5">Invertebrate defensins family profile domain-containing protein</fullName>
    </recommendedName>
</protein>
<dbReference type="EMBL" id="CH940651">
    <property type="protein sequence ID" value="EDW65849.1"/>
    <property type="molecule type" value="Genomic_DNA"/>
</dbReference>
<keyword evidence="2" id="KW-0732">Signal</keyword>